<feature type="transmembrane region" description="Helical" evidence="6">
    <location>
        <begin position="40"/>
        <end position="68"/>
    </location>
</feature>
<organism evidence="7 8">
    <name type="scientific">Eiseniibacteriota bacterium</name>
    <dbReference type="NCBI Taxonomy" id="2212470"/>
    <lineage>
        <taxon>Bacteria</taxon>
        <taxon>Candidatus Eiseniibacteriota</taxon>
    </lineage>
</organism>
<evidence type="ECO:0000256" key="3">
    <source>
        <dbReference type="ARBA" id="ARBA00022692"/>
    </source>
</evidence>
<evidence type="ECO:0000256" key="1">
    <source>
        <dbReference type="ARBA" id="ARBA00004141"/>
    </source>
</evidence>
<dbReference type="Proteomes" id="UP000547674">
    <property type="component" value="Unassembled WGS sequence"/>
</dbReference>
<dbReference type="InterPro" id="IPR002794">
    <property type="entry name" value="DUF92_TMEM19"/>
</dbReference>
<feature type="transmembrane region" description="Helical" evidence="6">
    <location>
        <begin position="211"/>
        <end position="230"/>
    </location>
</feature>
<evidence type="ECO:0000313" key="7">
    <source>
        <dbReference type="EMBL" id="NNF05517.1"/>
    </source>
</evidence>
<dbReference type="AlphaFoldDB" id="A0A7Y2E6Z3"/>
<evidence type="ECO:0000313" key="8">
    <source>
        <dbReference type="Proteomes" id="UP000547674"/>
    </source>
</evidence>
<evidence type="ECO:0000256" key="5">
    <source>
        <dbReference type="ARBA" id="ARBA00023136"/>
    </source>
</evidence>
<reference evidence="7 8" key="1">
    <citation type="submission" date="2020-03" db="EMBL/GenBank/DDBJ databases">
        <title>Metabolic flexibility allows generalist bacteria to become dominant in a frequently disturbed ecosystem.</title>
        <authorList>
            <person name="Chen Y.-J."/>
            <person name="Leung P.M."/>
            <person name="Bay S.K."/>
            <person name="Hugenholtz P."/>
            <person name="Kessler A.J."/>
            <person name="Shelley G."/>
            <person name="Waite D.W."/>
            <person name="Cook P.L."/>
            <person name="Greening C."/>
        </authorList>
    </citation>
    <scope>NUCLEOTIDE SEQUENCE [LARGE SCALE GENOMIC DNA]</scope>
    <source>
        <strain evidence="7">SS_bin_28</strain>
    </source>
</reference>
<comment type="caution">
    <text evidence="7">The sequence shown here is derived from an EMBL/GenBank/DDBJ whole genome shotgun (WGS) entry which is preliminary data.</text>
</comment>
<dbReference type="PANTHER" id="PTHR13353:SF5">
    <property type="entry name" value="TRANSMEMBRANE PROTEIN 19"/>
    <property type="match status" value="1"/>
</dbReference>
<evidence type="ECO:0000256" key="6">
    <source>
        <dbReference type="SAM" id="Phobius"/>
    </source>
</evidence>
<comment type="subcellular location">
    <subcellularLocation>
        <location evidence="1">Membrane</location>
        <topology evidence="1">Multi-pass membrane protein</topology>
    </subcellularLocation>
</comment>
<protein>
    <submittedName>
        <fullName evidence="7">DUF92 domain-containing protein</fullName>
    </submittedName>
</protein>
<gene>
    <name evidence="7" type="ORF">HKN21_02035</name>
</gene>
<keyword evidence="5 6" id="KW-0472">Membrane</keyword>
<dbReference type="PANTHER" id="PTHR13353">
    <property type="entry name" value="TRANSMEMBRANE PROTEIN 19"/>
    <property type="match status" value="1"/>
</dbReference>
<name>A0A7Y2E6Z3_UNCEI</name>
<accession>A0A7Y2E6Z3</accession>
<comment type="similarity">
    <text evidence="2">Belongs to the TMEM19 family.</text>
</comment>
<evidence type="ECO:0000256" key="2">
    <source>
        <dbReference type="ARBA" id="ARBA00009012"/>
    </source>
</evidence>
<feature type="transmembrane region" description="Helical" evidence="6">
    <location>
        <begin position="89"/>
        <end position="107"/>
    </location>
</feature>
<proteinExistence type="inferred from homology"/>
<dbReference type="EMBL" id="JABDJR010000067">
    <property type="protein sequence ID" value="NNF05517.1"/>
    <property type="molecule type" value="Genomic_DNA"/>
</dbReference>
<sequence length="231" mass="23551">MMWQHLLVALGVNLVLSFLAWKIGGVRGSGVWGGLLVGVPIYYCLGLSGFLVLVGMFVIGTVLTKFGYGKKAAMGAAEDRKGARGASHALANVGVATLAAILALITNNPVFPLAYVAALATSAMDTAGSELGPLYGKKTISLKNLRPVPPGTEGAVSLEGTLGGLLVAALLGLLGAGLGVISWPGVLFVVLGAFIGNLYEGILGSRKLLPHSWLNATNTLVGALAASLFLL</sequence>
<keyword evidence="4 6" id="KW-1133">Transmembrane helix</keyword>
<feature type="transmembrane region" description="Helical" evidence="6">
    <location>
        <begin position="180"/>
        <end position="199"/>
    </location>
</feature>
<keyword evidence="3 6" id="KW-0812">Transmembrane</keyword>
<evidence type="ECO:0000256" key="4">
    <source>
        <dbReference type="ARBA" id="ARBA00022989"/>
    </source>
</evidence>
<dbReference type="Pfam" id="PF01940">
    <property type="entry name" value="DUF92"/>
    <property type="match status" value="1"/>
</dbReference>
<dbReference type="GO" id="GO:0016020">
    <property type="term" value="C:membrane"/>
    <property type="evidence" value="ECO:0007669"/>
    <property type="project" value="UniProtKB-SubCell"/>
</dbReference>